<name>A0A1M6P100_9BACT</name>
<proteinExistence type="predicted"/>
<dbReference type="STRING" id="1168035.SAMN05444280_1508"/>
<sequence>MVVLTSEFLFEQKRIEFYRIYVILTIFKLYKINNQFDKYETV</sequence>
<gene>
    <name evidence="1" type="ORF">SAMN05444280_1508</name>
</gene>
<reference evidence="1 2" key="1">
    <citation type="submission" date="2016-11" db="EMBL/GenBank/DDBJ databases">
        <authorList>
            <person name="Jaros S."/>
            <person name="Januszkiewicz K."/>
            <person name="Wedrychowicz H."/>
        </authorList>
    </citation>
    <scope>NUCLEOTIDE SEQUENCE [LARGE SCALE GENOMIC DNA]</scope>
    <source>
        <strain evidence="1 2">DSM 27063</strain>
    </source>
</reference>
<dbReference type="Proteomes" id="UP000184050">
    <property type="component" value="Unassembled WGS sequence"/>
</dbReference>
<accession>A0A1M6P100</accession>
<protein>
    <submittedName>
        <fullName evidence="1">Uncharacterized protein</fullName>
    </submittedName>
</protein>
<keyword evidence="2" id="KW-1185">Reference proteome</keyword>
<evidence type="ECO:0000313" key="1">
    <source>
        <dbReference type="EMBL" id="SHK01606.1"/>
    </source>
</evidence>
<dbReference type="AlphaFoldDB" id="A0A1M6P100"/>
<evidence type="ECO:0000313" key="2">
    <source>
        <dbReference type="Proteomes" id="UP000184050"/>
    </source>
</evidence>
<organism evidence="1 2">
    <name type="scientific">Tangfeifania diversioriginum</name>
    <dbReference type="NCBI Taxonomy" id="1168035"/>
    <lineage>
        <taxon>Bacteria</taxon>
        <taxon>Pseudomonadati</taxon>
        <taxon>Bacteroidota</taxon>
        <taxon>Bacteroidia</taxon>
        <taxon>Marinilabiliales</taxon>
        <taxon>Prolixibacteraceae</taxon>
        <taxon>Tangfeifania</taxon>
    </lineage>
</organism>
<dbReference type="EMBL" id="FQZE01000050">
    <property type="protein sequence ID" value="SHK01606.1"/>
    <property type="molecule type" value="Genomic_DNA"/>
</dbReference>